<gene>
    <name evidence="1" type="ORF">GCM10022232_93660</name>
</gene>
<reference evidence="2" key="1">
    <citation type="journal article" date="2019" name="Int. J. Syst. Evol. Microbiol.">
        <title>The Global Catalogue of Microorganisms (GCM) 10K type strain sequencing project: providing services to taxonomists for standard genome sequencing and annotation.</title>
        <authorList>
            <consortium name="The Broad Institute Genomics Platform"/>
            <consortium name="The Broad Institute Genome Sequencing Center for Infectious Disease"/>
            <person name="Wu L."/>
            <person name="Ma J."/>
        </authorList>
    </citation>
    <scope>NUCLEOTIDE SEQUENCE [LARGE SCALE GENOMIC DNA]</scope>
    <source>
        <strain evidence="2">JCM 16924</strain>
    </source>
</reference>
<comment type="caution">
    <text evidence="1">The sequence shown here is derived from an EMBL/GenBank/DDBJ whole genome shotgun (WGS) entry which is preliminary data.</text>
</comment>
<organism evidence="1 2">
    <name type="scientific">Streptomyces plumbiresistens</name>
    <dbReference type="NCBI Taxonomy" id="511811"/>
    <lineage>
        <taxon>Bacteria</taxon>
        <taxon>Bacillati</taxon>
        <taxon>Actinomycetota</taxon>
        <taxon>Actinomycetes</taxon>
        <taxon>Kitasatosporales</taxon>
        <taxon>Streptomycetaceae</taxon>
        <taxon>Streptomyces</taxon>
    </lineage>
</organism>
<dbReference type="RefSeq" id="WP_345572008.1">
    <property type="nucleotide sequence ID" value="NZ_BAAAZX010000066.1"/>
</dbReference>
<keyword evidence="2" id="KW-1185">Reference proteome</keyword>
<dbReference type="Proteomes" id="UP001500456">
    <property type="component" value="Unassembled WGS sequence"/>
</dbReference>
<sequence length="237" mass="25461">MSDSHGSWEPSARVAELLFTDFDGTAAADPDDVISEGLDGGYRERSEALKEVLRDPDEDPAGRFLACVALTRWADTVGYEAVVRAARSPESAVWRGASYDRLHGQDDTFGVLADAVGDSADMVEERGTATERLQAAEALLNLAGQVQFDRHISALLRRELVAALLPAVTAGVERGIARLAEEQPSYDLGLQLALMIAAAHRVDATWGLDAARMLIAVKPGERAVTELHDAIPETLQA</sequence>
<dbReference type="EMBL" id="BAAAZX010000066">
    <property type="protein sequence ID" value="GAA4033020.1"/>
    <property type="molecule type" value="Genomic_DNA"/>
</dbReference>
<evidence type="ECO:0000313" key="1">
    <source>
        <dbReference type="EMBL" id="GAA4033020.1"/>
    </source>
</evidence>
<name>A0ABP7TYK2_9ACTN</name>
<protein>
    <submittedName>
        <fullName evidence="1">Uncharacterized protein</fullName>
    </submittedName>
</protein>
<accession>A0ABP7TYK2</accession>
<evidence type="ECO:0000313" key="2">
    <source>
        <dbReference type="Proteomes" id="UP001500456"/>
    </source>
</evidence>
<proteinExistence type="predicted"/>